<dbReference type="SUPFAM" id="SSF50249">
    <property type="entry name" value="Nucleic acid-binding proteins"/>
    <property type="match status" value="1"/>
</dbReference>
<dbReference type="AlphaFoldDB" id="A0A0C3HCK3"/>
<proteinExistence type="inferred from homology"/>
<dbReference type="PANTHER" id="PTHR24088:SF0">
    <property type="entry name" value="SMALL RIBOSOMAL SUBUNIT PROTEIN US17M"/>
    <property type="match status" value="1"/>
</dbReference>
<comment type="similarity">
    <text evidence="1">Belongs to the universal ribosomal protein uS17 family.</text>
</comment>
<dbReference type="InterPro" id="IPR039193">
    <property type="entry name" value="Ribosomal_uS17m_metazoa"/>
</dbReference>
<evidence type="ECO:0000313" key="6">
    <source>
        <dbReference type="Proteomes" id="UP000054321"/>
    </source>
</evidence>
<dbReference type="PANTHER" id="PTHR24088">
    <property type="entry name" value="28S RIBOSOMAL PROTEIN S17, MITOCHONDRIAL"/>
    <property type="match status" value="1"/>
</dbReference>
<feature type="compositionally biased region" description="Basic and acidic residues" evidence="4">
    <location>
        <begin position="122"/>
        <end position="136"/>
    </location>
</feature>
<dbReference type="InterPro" id="IPR000266">
    <property type="entry name" value="Ribosomal_uS17"/>
</dbReference>
<dbReference type="Gene3D" id="2.40.50.140">
    <property type="entry name" value="Nucleic acid-binding proteins"/>
    <property type="match status" value="1"/>
</dbReference>
<reference evidence="6" key="2">
    <citation type="submission" date="2015-01" db="EMBL/GenBank/DDBJ databases">
        <title>Evolutionary Origins and Diversification of the Mycorrhizal Mutualists.</title>
        <authorList>
            <consortium name="DOE Joint Genome Institute"/>
            <consortium name="Mycorrhizal Genomics Consortium"/>
            <person name="Kohler A."/>
            <person name="Kuo A."/>
            <person name="Nagy L.G."/>
            <person name="Floudas D."/>
            <person name="Copeland A."/>
            <person name="Barry K.W."/>
            <person name="Cichocki N."/>
            <person name="Veneault-Fourrey C."/>
            <person name="LaButti K."/>
            <person name="Lindquist E.A."/>
            <person name="Lipzen A."/>
            <person name="Lundell T."/>
            <person name="Morin E."/>
            <person name="Murat C."/>
            <person name="Riley R."/>
            <person name="Ohm R."/>
            <person name="Sun H."/>
            <person name="Tunlid A."/>
            <person name="Henrissat B."/>
            <person name="Grigoriev I.V."/>
            <person name="Hibbett D.S."/>
            <person name="Martin F."/>
        </authorList>
    </citation>
    <scope>NUCLEOTIDE SEQUENCE [LARGE SCALE GENOMIC DNA]</scope>
    <source>
        <strain evidence="6">Zn</strain>
    </source>
</reference>
<evidence type="ECO:0000256" key="4">
    <source>
        <dbReference type="SAM" id="MobiDB-lite"/>
    </source>
</evidence>
<keyword evidence="3" id="KW-0687">Ribonucleoprotein</keyword>
<evidence type="ECO:0000256" key="3">
    <source>
        <dbReference type="ARBA" id="ARBA00023274"/>
    </source>
</evidence>
<reference evidence="5 6" key="1">
    <citation type="submission" date="2014-04" db="EMBL/GenBank/DDBJ databases">
        <authorList>
            <consortium name="DOE Joint Genome Institute"/>
            <person name="Kuo A."/>
            <person name="Martino E."/>
            <person name="Perotto S."/>
            <person name="Kohler A."/>
            <person name="Nagy L.G."/>
            <person name="Floudas D."/>
            <person name="Copeland A."/>
            <person name="Barry K.W."/>
            <person name="Cichocki N."/>
            <person name="Veneault-Fourrey C."/>
            <person name="LaButti K."/>
            <person name="Lindquist E.A."/>
            <person name="Lipzen A."/>
            <person name="Lundell T."/>
            <person name="Morin E."/>
            <person name="Murat C."/>
            <person name="Sun H."/>
            <person name="Tunlid A."/>
            <person name="Henrissat B."/>
            <person name="Grigoriev I.V."/>
            <person name="Hibbett D.S."/>
            <person name="Martin F."/>
            <person name="Nordberg H.P."/>
            <person name="Cantor M.N."/>
            <person name="Hua S.X."/>
        </authorList>
    </citation>
    <scope>NUCLEOTIDE SEQUENCE [LARGE SCALE GENOMIC DNA]</scope>
    <source>
        <strain evidence="5 6">Zn</strain>
    </source>
</reference>
<dbReference type="Pfam" id="PF00366">
    <property type="entry name" value="Ribosomal_S17"/>
    <property type="match status" value="1"/>
</dbReference>
<keyword evidence="2" id="KW-0689">Ribosomal protein</keyword>
<dbReference type="GO" id="GO:0032543">
    <property type="term" value="P:mitochondrial translation"/>
    <property type="evidence" value="ECO:0007669"/>
    <property type="project" value="TreeGrafter"/>
</dbReference>
<sequence length="136" mass="15242">MSATKVAKAVRQLNAVVVTSGLMRKTVKVRIGVQAWDSHIQKNFNQRKHLLVHDPRGSLRTGDIVSISPGWRTSKHVKHVVNSIIAPFGEPIEARPPIPSKEELVAGKEAQKSKKAERKRLRLLEEKSAREEAKDQ</sequence>
<organism evidence="5 6">
    <name type="scientific">Oidiodendron maius (strain Zn)</name>
    <dbReference type="NCBI Taxonomy" id="913774"/>
    <lineage>
        <taxon>Eukaryota</taxon>
        <taxon>Fungi</taxon>
        <taxon>Dikarya</taxon>
        <taxon>Ascomycota</taxon>
        <taxon>Pezizomycotina</taxon>
        <taxon>Leotiomycetes</taxon>
        <taxon>Leotiomycetes incertae sedis</taxon>
        <taxon>Myxotrichaceae</taxon>
        <taxon>Oidiodendron</taxon>
    </lineage>
</organism>
<evidence type="ECO:0000256" key="1">
    <source>
        <dbReference type="ARBA" id="ARBA00010254"/>
    </source>
</evidence>
<dbReference type="Proteomes" id="UP000054321">
    <property type="component" value="Unassembled WGS sequence"/>
</dbReference>
<dbReference type="HOGENOM" id="CLU_112095_0_0_1"/>
<dbReference type="OrthoDB" id="274752at2759"/>
<dbReference type="GO" id="GO:0005763">
    <property type="term" value="C:mitochondrial small ribosomal subunit"/>
    <property type="evidence" value="ECO:0007669"/>
    <property type="project" value="InterPro"/>
</dbReference>
<evidence type="ECO:0000256" key="2">
    <source>
        <dbReference type="ARBA" id="ARBA00022980"/>
    </source>
</evidence>
<protein>
    <submittedName>
        <fullName evidence="5">Uncharacterized protein</fullName>
    </submittedName>
</protein>
<name>A0A0C3HCK3_OIDMZ</name>
<dbReference type="InParanoid" id="A0A0C3HCK3"/>
<feature type="compositionally biased region" description="Basic and acidic residues" evidence="4">
    <location>
        <begin position="100"/>
        <end position="114"/>
    </location>
</feature>
<accession>A0A0C3HCK3</accession>
<keyword evidence="6" id="KW-1185">Reference proteome</keyword>
<evidence type="ECO:0000313" key="5">
    <source>
        <dbReference type="EMBL" id="KIN00930.1"/>
    </source>
</evidence>
<feature type="region of interest" description="Disordered" evidence="4">
    <location>
        <begin position="92"/>
        <end position="136"/>
    </location>
</feature>
<dbReference type="EMBL" id="KN832876">
    <property type="protein sequence ID" value="KIN00930.1"/>
    <property type="molecule type" value="Genomic_DNA"/>
</dbReference>
<dbReference type="InterPro" id="IPR012340">
    <property type="entry name" value="NA-bd_OB-fold"/>
</dbReference>
<dbReference type="GO" id="GO:0003735">
    <property type="term" value="F:structural constituent of ribosome"/>
    <property type="evidence" value="ECO:0007669"/>
    <property type="project" value="InterPro"/>
</dbReference>
<gene>
    <name evidence="5" type="ORF">OIDMADRAFT_122533</name>
</gene>
<dbReference type="STRING" id="913774.A0A0C3HCK3"/>